<dbReference type="SUPFAM" id="SSF53756">
    <property type="entry name" value="UDP-Glycosyltransferase/glycogen phosphorylase"/>
    <property type="match status" value="1"/>
</dbReference>
<accession>A0ABD1A153</accession>
<dbReference type="InterPro" id="IPR050194">
    <property type="entry name" value="Glycosyltransferase_grp1"/>
</dbReference>
<dbReference type="Pfam" id="PF00534">
    <property type="entry name" value="Glycos_transf_1"/>
    <property type="match status" value="1"/>
</dbReference>
<protein>
    <submittedName>
        <fullName evidence="5">Sulfoquinovosyl transferase SQD2</fullName>
    </submittedName>
</protein>
<sequence>MTRSSLSINLCLPSTTTTTTNTCSSSVTTCSSSSRCSFVTSSVSVAVTCPRRLPICLNRKKSRREQVVVSASGSDDMTITEVREEDESDLEAPLLDPESLSKPRRIALFVEPSPFAYVSGYKNRFQNFIRYLREMGDEVIVVTTHEGVPEEFYGAKVIGSRSFPCPYYQKVPLSLALSPRIISEIARFKPDIIHASSPGIMVFGALAIAKMLSVPIVMSYHTHVPVYIPRYTFSWLVKPMWSIIRFLHRAADLTLVPSAAIGKDLIAAGATAANQLRLWNKGVDSESFNPRFRSQEMRIRLSNGEPEKPLVIHVGRIGVEKSLELLKSVMDKLPEARIAFIGDGPYRADLEKLFTGMPAVFTGMLQGEELSQAYASGDVFVMPSESETLGLVVLEAMASGLPVVAARAGGIPDIIPEDLEGKTGFLFNPGDIEDCVTKLRTLLHDSEMREIIGKAAREETEKYDWRAATTKIRNEQYSAAIWFWRKKKAQVLGPVSWLVKRLFPVPEGNV</sequence>
<dbReference type="PANTHER" id="PTHR45947">
    <property type="entry name" value="SULFOQUINOVOSYL TRANSFERASE SQD2"/>
    <property type="match status" value="1"/>
</dbReference>
<dbReference type="GO" id="GO:0016757">
    <property type="term" value="F:glycosyltransferase activity"/>
    <property type="evidence" value="ECO:0007669"/>
    <property type="project" value="UniProtKB-KW"/>
</dbReference>
<keyword evidence="5" id="KW-0808">Transferase</keyword>
<organism evidence="5 6">
    <name type="scientific">Cardamine amara subsp. amara</name>
    <dbReference type="NCBI Taxonomy" id="228776"/>
    <lineage>
        <taxon>Eukaryota</taxon>
        <taxon>Viridiplantae</taxon>
        <taxon>Streptophyta</taxon>
        <taxon>Embryophyta</taxon>
        <taxon>Tracheophyta</taxon>
        <taxon>Spermatophyta</taxon>
        <taxon>Magnoliopsida</taxon>
        <taxon>eudicotyledons</taxon>
        <taxon>Gunneridae</taxon>
        <taxon>Pentapetalae</taxon>
        <taxon>rosids</taxon>
        <taxon>malvids</taxon>
        <taxon>Brassicales</taxon>
        <taxon>Brassicaceae</taxon>
        <taxon>Cardamineae</taxon>
        <taxon>Cardamine</taxon>
    </lineage>
</organism>
<evidence type="ECO:0000259" key="3">
    <source>
        <dbReference type="Pfam" id="PF13439"/>
    </source>
</evidence>
<evidence type="ECO:0000259" key="2">
    <source>
        <dbReference type="Pfam" id="PF00534"/>
    </source>
</evidence>
<dbReference type="CDD" id="cd03814">
    <property type="entry name" value="GT4-like"/>
    <property type="match status" value="1"/>
</dbReference>
<dbReference type="Gene3D" id="3.40.50.2000">
    <property type="entry name" value="Glycogen Phosphorylase B"/>
    <property type="match status" value="2"/>
</dbReference>
<keyword evidence="6" id="KW-1185">Reference proteome</keyword>
<evidence type="ECO:0000313" key="4">
    <source>
        <dbReference type="EMBL" id="KAL1194056.1"/>
    </source>
</evidence>
<dbReference type="FunFam" id="3.40.50.2000:FF:000044">
    <property type="entry name" value="Sulfoquinovosyl transferase SQD2"/>
    <property type="match status" value="1"/>
</dbReference>
<reference evidence="5 6" key="1">
    <citation type="submission" date="2024-04" db="EMBL/GenBank/DDBJ databases">
        <title>Genome assembly C_amara_ONT_v2.</title>
        <authorList>
            <person name="Yant L."/>
            <person name="Moore C."/>
            <person name="Slenker M."/>
        </authorList>
    </citation>
    <scope>NUCLEOTIDE SEQUENCE [LARGE SCALE GENOMIC DNA]</scope>
    <source>
        <tissue evidence="5">Leaf</tissue>
    </source>
</reference>
<proteinExistence type="predicted"/>
<dbReference type="FunFam" id="3.40.50.2000:FF:000062">
    <property type="entry name" value="sulfoquinovosyl transferase SQD2"/>
    <property type="match status" value="1"/>
</dbReference>
<evidence type="ECO:0000313" key="6">
    <source>
        <dbReference type="Proteomes" id="UP001558713"/>
    </source>
</evidence>
<dbReference type="EMBL" id="JBANAX010000615">
    <property type="protein sequence ID" value="KAL1200591.1"/>
    <property type="molecule type" value="Genomic_DNA"/>
</dbReference>
<name>A0ABD1A153_CARAN</name>
<dbReference type="InterPro" id="IPR028098">
    <property type="entry name" value="Glyco_trans_4-like_N"/>
</dbReference>
<feature type="domain" description="Glycosyltransferase subfamily 4-like N-terminal" evidence="3">
    <location>
        <begin position="120"/>
        <end position="286"/>
    </location>
</feature>
<dbReference type="PANTHER" id="PTHR45947:SF3">
    <property type="entry name" value="SULFOQUINOVOSYL TRANSFERASE SQD2"/>
    <property type="match status" value="1"/>
</dbReference>
<gene>
    <name evidence="4" type="ORF">V5N11_004102</name>
    <name evidence="5" type="ORF">V5N11_032989</name>
</gene>
<dbReference type="Proteomes" id="UP001558713">
    <property type="component" value="Unassembled WGS sequence"/>
</dbReference>
<evidence type="ECO:0000256" key="1">
    <source>
        <dbReference type="ARBA" id="ARBA00022676"/>
    </source>
</evidence>
<keyword evidence="1" id="KW-0328">Glycosyltransferase</keyword>
<dbReference type="AlphaFoldDB" id="A0ABD1A153"/>
<comment type="caution">
    <text evidence="5">The sequence shown here is derived from an EMBL/GenBank/DDBJ whole genome shotgun (WGS) entry which is preliminary data.</text>
</comment>
<evidence type="ECO:0000313" key="5">
    <source>
        <dbReference type="EMBL" id="KAL1200591.1"/>
    </source>
</evidence>
<dbReference type="InterPro" id="IPR001296">
    <property type="entry name" value="Glyco_trans_1"/>
</dbReference>
<dbReference type="EMBL" id="JBANAX010000765">
    <property type="protein sequence ID" value="KAL1194056.1"/>
    <property type="molecule type" value="Genomic_DNA"/>
</dbReference>
<dbReference type="Pfam" id="PF13439">
    <property type="entry name" value="Glyco_transf_4"/>
    <property type="match status" value="1"/>
</dbReference>
<feature type="domain" description="Glycosyl transferase family 1" evidence="2">
    <location>
        <begin position="304"/>
        <end position="458"/>
    </location>
</feature>